<reference evidence="1 2" key="1">
    <citation type="submission" date="2023-12" db="EMBL/GenBank/DDBJ databases">
        <title>the genome sequence of Hyalangium sp. s54d21.</title>
        <authorList>
            <person name="Zhang X."/>
        </authorList>
    </citation>
    <scope>NUCLEOTIDE SEQUENCE [LARGE SCALE GENOMIC DNA]</scope>
    <source>
        <strain evidence="2">s54d21</strain>
    </source>
</reference>
<name>A0ABU5HII7_9BACT</name>
<evidence type="ECO:0000313" key="1">
    <source>
        <dbReference type="EMBL" id="MDY7233070.1"/>
    </source>
</evidence>
<dbReference type="RefSeq" id="WP_321551782.1">
    <property type="nucleotide sequence ID" value="NZ_JAXIVS010000027.1"/>
</dbReference>
<dbReference type="PANTHER" id="PTHR35566:SF1">
    <property type="entry name" value="TYPE VI SECRETION SYSTEM BASEPLATE COMPONENT TSSK1"/>
    <property type="match status" value="1"/>
</dbReference>
<organism evidence="1 2">
    <name type="scientific">Hyalangium rubrum</name>
    <dbReference type="NCBI Taxonomy" id="3103134"/>
    <lineage>
        <taxon>Bacteria</taxon>
        <taxon>Pseudomonadati</taxon>
        <taxon>Myxococcota</taxon>
        <taxon>Myxococcia</taxon>
        <taxon>Myxococcales</taxon>
        <taxon>Cystobacterineae</taxon>
        <taxon>Archangiaceae</taxon>
        <taxon>Hyalangium</taxon>
    </lineage>
</organism>
<protein>
    <submittedName>
        <fullName evidence="1">Type VI secretion system baseplate subunit TssK</fullName>
    </submittedName>
</protein>
<dbReference type="PANTHER" id="PTHR35566">
    <property type="entry name" value="BLR3599 PROTEIN"/>
    <property type="match status" value="1"/>
</dbReference>
<evidence type="ECO:0000313" key="2">
    <source>
        <dbReference type="Proteomes" id="UP001291309"/>
    </source>
</evidence>
<dbReference type="Pfam" id="PF05936">
    <property type="entry name" value="T6SS_VasE"/>
    <property type="match status" value="2"/>
</dbReference>
<dbReference type="InterPro" id="IPR010263">
    <property type="entry name" value="T6SS_TssK"/>
</dbReference>
<dbReference type="Proteomes" id="UP001291309">
    <property type="component" value="Unassembled WGS sequence"/>
</dbReference>
<proteinExistence type="predicted"/>
<sequence length="427" mass="48899">MNEPWKFKLARVHWEVGQTLLPMHFTTQEEALKAEMRLHAALSGLPSYGIAELRWDSTQLGEGFIAISSLTAVTKAGFVIHVPGNATVERFPLDDKGRPELTLYLHVLSGTRTEEADAKRIPLYAKDPLGLERVIHELQLSIDPQLDGSIDSLELARVEQGKDKQWRLVEKWAPPLLLVGANPLLDWLLDDLAPFLSGVENQLRAHFIDDINLNQHHRNSAGRVLCEVHRVLAMLADLKKGRVYLHPYHLFDALRRLYFETCSYLGELPSPKLPVYEHDWIGEGLAEWYRLLEQGFRPEVTRSTYQPFDFREGKFILSPLPEEARSASDIYLLVKRRDGKKVSIDGIKVASPSRLSTVRRMALKGIQLKPVEYVAFPHGMDDDLDWYQLQITRNEEWTQHALKENGLAFFPTTELHQDSDVSLFWRA</sequence>
<comment type="caution">
    <text evidence="1">The sequence shown here is derived from an EMBL/GenBank/DDBJ whole genome shotgun (WGS) entry which is preliminary data.</text>
</comment>
<accession>A0ABU5HII7</accession>
<keyword evidence="2" id="KW-1185">Reference proteome</keyword>
<gene>
    <name evidence="1" type="primary">tssK</name>
    <name evidence="1" type="ORF">SYV04_42175</name>
</gene>
<dbReference type="EMBL" id="JAXIVS010000027">
    <property type="protein sequence ID" value="MDY7233070.1"/>
    <property type="molecule type" value="Genomic_DNA"/>
</dbReference>
<dbReference type="NCBIfam" id="TIGR03353">
    <property type="entry name" value="VI_chp_4"/>
    <property type="match status" value="1"/>
</dbReference>